<evidence type="ECO:0000313" key="2">
    <source>
        <dbReference type="WBParaSite" id="PS1159_v2.g24617.t1"/>
    </source>
</evidence>
<name>A0AC35G6U4_9BILA</name>
<protein>
    <submittedName>
        <fullName evidence="2">Peptidase M12A domain-containing protein</fullName>
    </submittedName>
</protein>
<proteinExistence type="predicted"/>
<dbReference type="Proteomes" id="UP000887580">
    <property type="component" value="Unplaced"/>
</dbReference>
<dbReference type="WBParaSite" id="PS1159_v2.g24617.t1">
    <property type="protein sequence ID" value="PS1159_v2.g24617.t1"/>
    <property type="gene ID" value="PS1159_v2.g24617"/>
</dbReference>
<accession>A0AC35G6U4</accession>
<organism evidence="1 2">
    <name type="scientific">Panagrolaimus sp. PS1159</name>
    <dbReference type="NCBI Taxonomy" id="55785"/>
    <lineage>
        <taxon>Eukaryota</taxon>
        <taxon>Metazoa</taxon>
        <taxon>Ecdysozoa</taxon>
        <taxon>Nematoda</taxon>
        <taxon>Chromadorea</taxon>
        <taxon>Rhabditida</taxon>
        <taxon>Tylenchina</taxon>
        <taxon>Panagrolaimomorpha</taxon>
        <taxon>Panagrolaimoidea</taxon>
        <taxon>Panagrolaimidae</taxon>
        <taxon>Panagrolaimus</taxon>
    </lineage>
</organism>
<evidence type="ECO:0000313" key="1">
    <source>
        <dbReference type="Proteomes" id="UP000887580"/>
    </source>
</evidence>
<reference evidence="2" key="1">
    <citation type="submission" date="2022-11" db="UniProtKB">
        <authorList>
            <consortium name="WormBaseParasite"/>
        </authorList>
    </citation>
    <scope>IDENTIFICATION</scope>
</reference>
<sequence length="234" mass="27448">MVFRTFFSFFLGIAFVYAFDTNFIEEYFWKTKSIPYTIFEKNETIKLELREILNETLERFQKDINSSLIEWNEIPCNIITSYDRYVVFNLADPSFPCGLSDPSSSHQNTIQFSTKPECDYSDHLIHILSILGFISPHLRQDRDNFVNIHFENIFPFYHQLFDKCENCLNSSNNAFEKYDYNSILHLPKFSRFTINKSLPTITEKAGNNLLPISYNYTGRSLSAIDIAIIKAIYL</sequence>